<comment type="similarity">
    <text evidence="10">Belongs to the insect chemoreceptor superfamily. Heteromeric odorant receptor channel (TC 1.A.69) family.</text>
</comment>
<keyword evidence="7 10" id="KW-0472">Membrane</keyword>
<dbReference type="GO" id="GO:0005549">
    <property type="term" value="F:odorant binding"/>
    <property type="evidence" value="ECO:0007669"/>
    <property type="project" value="InterPro"/>
</dbReference>
<evidence type="ECO:0000256" key="8">
    <source>
        <dbReference type="ARBA" id="ARBA00023170"/>
    </source>
</evidence>
<dbReference type="PANTHER" id="PTHR21137">
    <property type="entry name" value="ODORANT RECEPTOR"/>
    <property type="match status" value="1"/>
</dbReference>
<keyword evidence="2" id="KW-1003">Cell membrane</keyword>
<keyword evidence="4 10" id="KW-0812">Transmembrane</keyword>
<dbReference type="InterPro" id="IPR004117">
    <property type="entry name" value="7tm6_olfct_rcpt"/>
</dbReference>
<evidence type="ECO:0000256" key="10">
    <source>
        <dbReference type="RuleBase" id="RU351113"/>
    </source>
</evidence>
<evidence type="ECO:0000256" key="5">
    <source>
        <dbReference type="ARBA" id="ARBA00022725"/>
    </source>
</evidence>
<feature type="region of interest" description="Disordered" evidence="11">
    <location>
        <begin position="319"/>
        <end position="354"/>
    </location>
</feature>
<dbReference type="EMBL" id="MH937244">
    <property type="protein sequence ID" value="AYN70659.1"/>
    <property type="molecule type" value="mRNA"/>
</dbReference>
<evidence type="ECO:0000256" key="2">
    <source>
        <dbReference type="ARBA" id="ARBA00022475"/>
    </source>
</evidence>
<evidence type="ECO:0000256" key="6">
    <source>
        <dbReference type="ARBA" id="ARBA00022989"/>
    </source>
</evidence>
<dbReference type="Pfam" id="PF02949">
    <property type="entry name" value="7tm_6"/>
    <property type="match status" value="2"/>
</dbReference>
<evidence type="ECO:0000256" key="9">
    <source>
        <dbReference type="ARBA" id="ARBA00023224"/>
    </source>
</evidence>
<name>A0A3G2LEI5_9MUSC</name>
<feature type="transmembrane region" description="Helical" evidence="10">
    <location>
        <begin position="42"/>
        <end position="60"/>
    </location>
</feature>
<keyword evidence="5 10" id="KW-0552">Olfaction</keyword>
<protein>
    <recommendedName>
        <fullName evidence="10">Odorant receptor</fullName>
    </recommendedName>
</protein>
<evidence type="ECO:0000256" key="4">
    <source>
        <dbReference type="ARBA" id="ARBA00022692"/>
    </source>
</evidence>
<dbReference type="GO" id="GO:0004984">
    <property type="term" value="F:olfactory receptor activity"/>
    <property type="evidence" value="ECO:0007669"/>
    <property type="project" value="InterPro"/>
</dbReference>
<dbReference type="GO" id="GO:0007165">
    <property type="term" value="P:signal transduction"/>
    <property type="evidence" value="ECO:0007669"/>
    <property type="project" value="UniProtKB-KW"/>
</dbReference>
<keyword evidence="8 10" id="KW-0675">Receptor</keyword>
<feature type="transmembrane region" description="Helical" evidence="10">
    <location>
        <begin position="72"/>
        <end position="96"/>
    </location>
</feature>
<accession>A0A3G2LEI5</accession>
<evidence type="ECO:0000256" key="1">
    <source>
        <dbReference type="ARBA" id="ARBA00004651"/>
    </source>
</evidence>
<comment type="subcellular location">
    <subcellularLocation>
        <location evidence="1 10">Cell membrane</location>
        <topology evidence="1 10">Multi-pass membrane protein</topology>
    </subcellularLocation>
</comment>
<dbReference type="AlphaFoldDB" id="A0A3G2LEI5"/>
<evidence type="ECO:0000256" key="7">
    <source>
        <dbReference type="ARBA" id="ARBA00023136"/>
    </source>
</evidence>
<evidence type="ECO:0000256" key="11">
    <source>
        <dbReference type="SAM" id="MobiDB-lite"/>
    </source>
</evidence>
<evidence type="ECO:0000256" key="3">
    <source>
        <dbReference type="ARBA" id="ARBA00022606"/>
    </source>
</evidence>
<dbReference type="PANTHER" id="PTHR21137:SF26">
    <property type="entry name" value="ODORANT RECEPTOR 10A-RELATED"/>
    <property type="match status" value="1"/>
</dbReference>
<organism evidence="12">
    <name type="scientific">Bactrocera minax</name>
    <name type="common">Chinese citrus fly</name>
    <dbReference type="NCBI Taxonomy" id="104690"/>
    <lineage>
        <taxon>Eukaryota</taxon>
        <taxon>Metazoa</taxon>
        <taxon>Ecdysozoa</taxon>
        <taxon>Arthropoda</taxon>
        <taxon>Hexapoda</taxon>
        <taxon>Insecta</taxon>
        <taxon>Pterygota</taxon>
        <taxon>Neoptera</taxon>
        <taxon>Endopterygota</taxon>
        <taxon>Diptera</taxon>
        <taxon>Brachycera</taxon>
        <taxon>Muscomorpha</taxon>
        <taxon>Tephritoidea</taxon>
        <taxon>Tephritidae</taxon>
        <taxon>Bactrocera</taxon>
        <taxon>Tetradacus</taxon>
    </lineage>
</organism>
<evidence type="ECO:0000313" key="12">
    <source>
        <dbReference type="EMBL" id="AYN70659.1"/>
    </source>
</evidence>
<feature type="compositionally biased region" description="Basic and acidic residues" evidence="11">
    <location>
        <begin position="319"/>
        <end position="337"/>
    </location>
</feature>
<feature type="transmembrane region" description="Helical" evidence="10">
    <location>
        <begin position="138"/>
        <end position="164"/>
    </location>
</feature>
<gene>
    <name evidence="12" type="primary">OR10a</name>
</gene>
<keyword evidence="6 10" id="KW-1133">Transmembrane helix</keyword>
<proteinExistence type="evidence at transcript level"/>
<comment type="caution">
    <text evidence="10">Lacks conserved residue(s) required for the propagation of feature annotation.</text>
</comment>
<sequence length="354" mass="40491">MNFRFLSRTFSLHDYYFYVPKLCLGALGFWPLDTSEPNASNVWAWMNLIILTIGVFTEIHAGCSALRTDLELALDTLCPAGTSAVTLLKMALIYYYRKDLAWVLKRMRGFMYTRDVSINTVKEHIVRAHAVMAARLNFIPFVMGFITCTSYNLKPLLMTLILYVQGQEPMWKLPFNMTASALFHYSMPSFLLQAPYFPLTYIFTSYTGYITIFMYGGCDAFYFEFCSNIAALLELLQNDLKSIISFGEGLIKTFKFPSQSVQLATVAFGCDWLACNPRLRRYVLMIILRSHRAINMAVPFFAPSLVTFTSILQTSVDHDPLGSKKSERCSNEQVEAKDGEEEVEKEKKRKKVEN</sequence>
<reference evidence="12" key="1">
    <citation type="submission" date="2018-09" db="EMBL/GenBank/DDBJ databases">
        <title>Identification and expression analysis of chemosensory genes in citrus fruit fly Bactrocera minax.</title>
        <authorList>
            <person name="Lu Y."/>
            <person name="Yu T."/>
            <person name="Cheng J."/>
        </authorList>
    </citation>
    <scope>NUCLEOTIDE SEQUENCE</scope>
    <source>
        <strain evidence="12">Bmi009555</strain>
    </source>
</reference>
<feature type="transmembrane region" description="Helical" evidence="10">
    <location>
        <begin position="12"/>
        <end position="30"/>
    </location>
</feature>
<keyword evidence="3 10" id="KW-0716">Sensory transduction</keyword>
<dbReference type="GO" id="GO:0005886">
    <property type="term" value="C:plasma membrane"/>
    <property type="evidence" value="ECO:0007669"/>
    <property type="project" value="UniProtKB-SubCell"/>
</dbReference>
<keyword evidence="9 10" id="KW-0807">Transducer</keyword>